<keyword evidence="1" id="KW-0812">Transmembrane</keyword>
<dbReference type="InParanoid" id="A0A5Q0BMQ0"/>
<dbReference type="AlphaFoldDB" id="A0A5Q0BMQ0"/>
<dbReference type="OrthoDB" id="9810382at2"/>
<feature type="transmembrane region" description="Helical" evidence="1">
    <location>
        <begin position="231"/>
        <end position="251"/>
    </location>
</feature>
<dbReference type="RefSeq" id="WP_153249359.1">
    <property type="nucleotide sequence ID" value="NZ_CP044205.1"/>
</dbReference>
<feature type="transmembrane region" description="Helical" evidence="1">
    <location>
        <begin position="333"/>
        <end position="356"/>
    </location>
</feature>
<dbReference type="EMBL" id="CP044205">
    <property type="protein sequence ID" value="QFY43377.1"/>
    <property type="molecule type" value="Genomic_DNA"/>
</dbReference>
<feature type="transmembrane region" description="Helical" evidence="1">
    <location>
        <begin position="103"/>
        <end position="120"/>
    </location>
</feature>
<reference evidence="2 3" key="1">
    <citation type="submission" date="2019-09" db="EMBL/GenBank/DDBJ databases">
        <title>Ecophysiology of the spiral-shaped methanotroph Methylospira mobilis as revealed by the complete genome sequence.</title>
        <authorList>
            <person name="Oshkin I.Y."/>
            <person name="Dedysh S.N."/>
            <person name="Miroshnikov K."/>
            <person name="Danilova O.V."/>
            <person name="Hakobyan A."/>
            <person name="Liesack W."/>
        </authorList>
    </citation>
    <scope>NUCLEOTIDE SEQUENCE [LARGE SCALE GENOMIC DNA]</scope>
    <source>
        <strain evidence="2 3">Shm1</strain>
    </source>
</reference>
<accession>A0A5Q0BMQ0</accession>
<evidence type="ECO:0000256" key="1">
    <source>
        <dbReference type="SAM" id="Phobius"/>
    </source>
</evidence>
<keyword evidence="1" id="KW-1133">Transmembrane helix</keyword>
<organism evidence="2 3">
    <name type="scientific">Candidatus Methylospira mobilis</name>
    <dbReference type="NCBI Taxonomy" id="1808979"/>
    <lineage>
        <taxon>Bacteria</taxon>
        <taxon>Pseudomonadati</taxon>
        <taxon>Pseudomonadota</taxon>
        <taxon>Gammaproteobacteria</taxon>
        <taxon>Methylococcales</taxon>
        <taxon>Methylococcaceae</taxon>
        <taxon>Candidatus Methylospira</taxon>
    </lineage>
</organism>
<feature type="transmembrane region" description="Helical" evidence="1">
    <location>
        <begin position="20"/>
        <end position="53"/>
    </location>
</feature>
<gene>
    <name evidence="2" type="ORF">F6R98_12740</name>
</gene>
<evidence type="ECO:0000313" key="2">
    <source>
        <dbReference type="EMBL" id="QFY43377.1"/>
    </source>
</evidence>
<keyword evidence="3" id="KW-1185">Reference proteome</keyword>
<evidence type="ECO:0000313" key="3">
    <source>
        <dbReference type="Proteomes" id="UP000325755"/>
    </source>
</evidence>
<feature type="transmembrane region" description="Helical" evidence="1">
    <location>
        <begin position="377"/>
        <end position="401"/>
    </location>
</feature>
<sequence>MDIETLNALRSPSGLPSHPVIFLILLVVTWTLHILAVQVMLGSTALSVIGVFVNDGFMRKLGNIMLNTAKVAVSIAIVLGVAPLLFVQVIYDPFWYVSNVLSARWVIAFIFILLAAYWAMYHRYFASKDNADDQQSGRWSLVASLVLLLLVGFIMHVLVSQMLRPELWMGWYAPGGHIDSTGSTLHEFNLWRFIYFISLSVPVIGAWLIAYRQYLGLHGPNATFSYWVGRLGTRLMSAGGLASLLFYVLWLSTLPDSAASFTGSIWALLMLGATLVLALCPLLNSCGRSDYYIAAVAAVAVLCIAMGREALRIGILHGVHGYNLFDYPVHFDAYSTLLFFGTFIFLGLPAVAYSIVISWESGRTIGIYTASPLVTRLGSISLVALGVWIAQYFLFGFMVLLQGEGR</sequence>
<feature type="transmembrane region" description="Helical" evidence="1">
    <location>
        <begin position="190"/>
        <end position="210"/>
    </location>
</feature>
<protein>
    <submittedName>
        <fullName evidence="2">Uncharacterized protein</fullName>
    </submittedName>
</protein>
<proteinExistence type="predicted"/>
<feature type="transmembrane region" description="Helical" evidence="1">
    <location>
        <begin position="65"/>
        <end position="91"/>
    </location>
</feature>
<feature type="transmembrane region" description="Helical" evidence="1">
    <location>
        <begin position="141"/>
        <end position="159"/>
    </location>
</feature>
<dbReference type="Proteomes" id="UP000325755">
    <property type="component" value="Chromosome"/>
</dbReference>
<feature type="transmembrane region" description="Helical" evidence="1">
    <location>
        <begin position="291"/>
        <end position="313"/>
    </location>
</feature>
<dbReference type="KEGG" id="mmob:F6R98_12740"/>
<feature type="transmembrane region" description="Helical" evidence="1">
    <location>
        <begin position="263"/>
        <end position="284"/>
    </location>
</feature>
<name>A0A5Q0BMQ0_9GAMM</name>
<keyword evidence="1" id="KW-0472">Membrane</keyword>